<dbReference type="EnsemblMetazoa" id="tetur03g10019.1">
    <property type="protein sequence ID" value="tetur03g10019.1"/>
    <property type="gene ID" value="tetur03g10019"/>
</dbReference>
<dbReference type="Proteomes" id="UP000015104">
    <property type="component" value="Unassembled WGS sequence"/>
</dbReference>
<organism evidence="1 2">
    <name type="scientific">Tetranychus urticae</name>
    <name type="common">Two-spotted spider mite</name>
    <dbReference type="NCBI Taxonomy" id="32264"/>
    <lineage>
        <taxon>Eukaryota</taxon>
        <taxon>Metazoa</taxon>
        <taxon>Ecdysozoa</taxon>
        <taxon>Arthropoda</taxon>
        <taxon>Chelicerata</taxon>
        <taxon>Arachnida</taxon>
        <taxon>Acari</taxon>
        <taxon>Acariformes</taxon>
        <taxon>Trombidiformes</taxon>
        <taxon>Prostigmata</taxon>
        <taxon>Eleutherengona</taxon>
        <taxon>Raphignathae</taxon>
        <taxon>Tetranychoidea</taxon>
        <taxon>Tetranychidae</taxon>
        <taxon>Tetranychus</taxon>
    </lineage>
</organism>
<dbReference type="HOGENOM" id="CLU_3421518_0_0_1"/>
<keyword evidence="2" id="KW-1185">Reference proteome</keyword>
<accession>T1K129</accession>
<evidence type="ECO:0000313" key="2">
    <source>
        <dbReference type="Proteomes" id="UP000015104"/>
    </source>
</evidence>
<protein>
    <submittedName>
        <fullName evidence="1">Uncharacterized protein</fullName>
    </submittedName>
</protein>
<dbReference type="EMBL" id="CAEY01001120">
    <property type="status" value="NOT_ANNOTATED_CDS"/>
    <property type="molecule type" value="Genomic_DNA"/>
</dbReference>
<reference evidence="2" key="1">
    <citation type="submission" date="2011-08" db="EMBL/GenBank/DDBJ databases">
        <authorList>
            <person name="Rombauts S."/>
        </authorList>
    </citation>
    <scope>NUCLEOTIDE SEQUENCE</scope>
    <source>
        <strain evidence="2">London</strain>
    </source>
</reference>
<evidence type="ECO:0000313" key="1">
    <source>
        <dbReference type="EnsemblMetazoa" id="tetur03g10019.1"/>
    </source>
</evidence>
<sequence>MMVILLHVCLFVFTVTPMFSPLQL</sequence>
<dbReference type="AlphaFoldDB" id="T1K129"/>
<reference evidence="1" key="2">
    <citation type="submission" date="2015-06" db="UniProtKB">
        <authorList>
            <consortium name="EnsemblMetazoa"/>
        </authorList>
    </citation>
    <scope>IDENTIFICATION</scope>
</reference>
<name>T1K129_TETUR</name>
<proteinExistence type="predicted"/>